<feature type="compositionally biased region" description="Basic and acidic residues" evidence="1">
    <location>
        <begin position="170"/>
        <end position="190"/>
    </location>
</feature>
<sequence length="391" mass="43062">MAIVADLVADPLKPRIRLKPVGAARGEDDSARAAERRRIDRGEGMLMEPLHTASGTKRRRLDDGDEDSSGTKRRLLDDGDEDCLDGDEGSRAVKRRRLDGDEGSRTVKRRSLDGDEGSPPVKRRRLDGEEGSCAIATAHVLSTLPPPPGPWVRPVACTMDDENSRSSMRRRLDGDEDSHAIKRRECDEPMRPLAGLSVAAATEQTSPPGRATAHVPSTFPPGAWVRPWVKRPVALRCTKDNDNSQSSMCRRLKGDEDSRAIKHRECDEPTRPPAGFSVAAATEQTRPPGRATVHVPSTLPPGAWVRPVALQCTKDDDNSQSSMRRRLEGDEDSRAIKRRECDEPTRAPCWIINRRRDGADEASRSCNNACAFHASTRRMGETGGAAVHERR</sequence>
<dbReference type="EMBL" id="JAAALK010000282">
    <property type="protein sequence ID" value="KAG8080716.1"/>
    <property type="molecule type" value="Genomic_DNA"/>
</dbReference>
<gene>
    <name evidence="2" type="ORF">GUJ93_ZPchr0007g4422</name>
</gene>
<feature type="region of interest" description="Disordered" evidence="1">
    <location>
        <begin position="18"/>
        <end position="192"/>
    </location>
</feature>
<evidence type="ECO:0000313" key="2">
    <source>
        <dbReference type="EMBL" id="KAG8080716.1"/>
    </source>
</evidence>
<feature type="compositionally biased region" description="Basic and acidic residues" evidence="1">
    <location>
        <begin position="98"/>
        <end position="113"/>
    </location>
</feature>
<evidence type="ECO:0000313" key="3">
    <source>
        <dbReference type="Proteomes" id="UP000729402"/>
    </source>
</evidence>
<dbReference type="Proteomes" id="UP000729402">
    <property type="component" value="Unassembled WGS sequence"/>
</dbReference>
<organism evidence="2 3">
    <name type="scientific">Zizania palustris</name>
    <name type="common">Northern wild rice</name>
    <dbReference type="NCBI Taxonomy" id="103762"/>
    <lineage>
        <taxon>Eukaryota</taxon>
        <taxon>Viridiplantae</taxon>
        <taxon>Streptophyta</taxon>
        <taxon>Embryophyta</taxon>
        <taxon>Tracheophyta</taxon>
        <taxon>Spermatophyta</taxon>
        <taxon>Magnoliopsida</taxon>
        <taxon>Liliopsida</taxon>
        <taxon>Poales</taxon>
        <taxon>Poaceae</taxon>
        <taxon>BOP clade</taxon>
        <taxon>Oryzoideae</taxon>
        <taxon>Oryzeae</taxon>
        <taxon>Zizaniinae</taxon>
        <taxon>Zizania</taxon>
    </lineage>
</organism>
<feature type="compositionally biased region" description="Acidic residues" evidence="1">
    <location>
        <begin position="78"/>
        <end position="87"/>
    </location>
</feature>
<name>A0A8J5VZG9_ZIZPA</name>
<evidence type="ECO:0000256" key="1">
    <source>
        <dbReference type="SAM" id="MobiDB-lite"/>
    </source>
</evidence>
<reference evidence="2" key="2">
    <citation type="submission" date="2021-02" db="EMBL/GenBank/DDBJ databases">
        <authorList>
            <person name="Kimball J.A."/>
            <person name="Haas M.W."/>
            <person name="Macchietto M."/>
            <person name="Kono T."/>
            <person name="Duquette J."/>
            <person name="Shao M."/>
        </authorList>
    </citation>
    <scope>NUCLEOTIDE SEQUENCE</scope>
    <source>
        <tissue evidence="2">Fresh leaf tissue</tissue>
    </source>
</reference>
<keyword evidence="3" id="KW-1185">Reference proteome</keyword>
<dbReference type="AlphaFoldDB" id="A0A8J5VZG9"/>
<reference evidence="2" key="1">
    <citation type="journal article" date="2021" name="bioRxiv">
        <title>Whole Genome Assembly and Annotation of Northern Wild Rice, Zizania palustris L., Supports a Whole Genome Duplication in the Zizania Genus.</title>
        <authorList>
            <person name="Haas M."/>
            <person name="Kono T."/>
            <person name="Macchietto M."/>
            <person name="Millas R."/>
            <person name="McGilp L."/>
            <person name="Shao M."/>
            <person name="Duquette J."/>
            <person name="Hirsch C.N."/>
            <person name="Kimball J."/>
        </authorList>
    </citation>
    <scope>NUCLEOTIDE SEQUENCE</scope>
    <source>
        <tissue evidence="2">Fresh leaf tissue</tissue>
    </source>
</reference>
<accession>A0A8J5VZG9</accession>
<protein>
    <submittedName>
        <fullName evidence="2">Uncharacterized protein</fullName>
    </submittedName>
</protein>
<comment type="caution">
    <text evidence="2">The sequence shown here is derived from an EMBL/GenBank/DDBJ whole genome shotgun (WGS) entry which is preliminary data.</text>
</comment>
<proteinExistence type="predicted"/>
<feature type="compositionally biased region" description="Basic and acidic residues" evidence="1">
    <location>
        <begin position="25"/>
        <end position="43"/>
    </location>
</feature>